<evidence type="ECO:0000313" key="2">
    <source>
        <dbReference type="EMBL" id="PUA78941.1"/>
    </source>
</evidence>
<dbReference type="Proteomes" id="UP000244867">
    <property type="component" value="Unassembled WGS sequence"/>
</dbReference>
<feature type="transmembrane region" description="Helical" evidence="1">
    <location>
        <begin position="459"/>
        <end position="483"/>
    </location>
</feature>
<keyword evidence="1" id="KW-0472">Membrane</keyword>
<comment type="caution">
    <text evidence="2">The sequence shown here is derived from an EMBL/GenBank/DDBJ whole genome shotgun (WGS) entry which is preliminary data.</text>
</comment>
<organism evidence="2 3">
    <name type="scientific">Nocardioides currus</name>
    <dbReference type="NCBI Taxonomy" id="2133958"/>
    <lineage>
        <taxon>Bacteria</taxon>
        <taxon>Bacillati</taxon>
        <taxon>Actinomycetota</taxon>
        <taxon>Actinomycetes</taxon>
        <taxon>Propionibacteriales</taxon>
        <taxon>Nocardioidaceae</taxon>
        <taxon>Nocardioides</taxon>
    </lineage>
</organism>
<accession>A0A2R7YRH6</accession>
<name>A0A2R7YRH6_9ACTN</name>
<keyword evidence="1" id="KW-1133">Transmembrane helix</keyword>
<keyword evidence="1" id="KW-0812">Transmembrane</keyword>
<proteinExistence type="predicted"/>
<dbReference type="OrthoDB" id="3310286at2"/>
<dbReference type="AlphaFoldDB" id="A0A2R7YRH6"/>
<feature type="transmembrane region" description="Helical" evidence="1">
    <location>
        <begin position="495"/>
        <end position="518"/>
    </location>
</feature>
<evidence type="ECO:0000256" key="1">
    <source>
        <dbReference type="SAM" id="Phobius"/>
    </source>
</evidence>
<gene>
    <name evidence="2" type="ORF">C7S10_21810</name>
</gene>
<feature type="transmembrane region" description="Helical" evidence="1">
    <location>
        <begin position="396"/>
        <end position="415"/>
    </location>
</feature>
<sequence length="533" mass="58561">MLITLGLALWLVVDVHPWASLAPAVGLSLLSYVAYFVVSFRVYTAPTPRVGGKPTAKPSEARALIARLESSLTQEAAEFYSQMIIDPPRYTIRITDRISPTSRAYDFVRSMKVGIPSTLAADRIPIPLDLVSKGNLMHKLHVQDQGGMTLSTLSQDATIAHSALVARKMVKRIRGGRYLKEYKDTIEVDVVSYLCRNEQVDVSTDPEFQDMAQRIVALASRQRDLVKLLIVVSYLQVLATHYPLVVYAKTGDASAGEELIAGEYLRMTISRRTIPVIGRDMTWWDTQRERVRSLFGIRPARITWSLVPALRARSYHLECLGPEGSYLARQSVYAHTATGDALLARLNHRLLARHGQRFSHLYIHDFRPLSNLGSAQNGSQLSYVASFYERPPGTTANAAISALTAAVLITIAAATRLQNVVGGNTDILAILLTVPVVASAWLGFGSGPSVFLGALGARLALLSTMVCSLGASALFLLGASAAVDRADPWWDRESAAMWVVLCTVIWFTFAAAGLSWTLRVFTYRAFIRREPIG</sequence>
<feature type="transmembrane region" description="Helical" evidence="1">
    <location>
        <begin position="427"/>
        <end position="447"/>
    </location>
</feature>
<evidence type="ECO:0000313" key="3">
    <source>
        <dbReference type="Proteomes" id="UP000244867"/>
    </source>
</evidence>
<dbReference type="RefSeq" id="WP_108347041.1">
    <property type="nucleotide sequence ID" value="NZ_PYXZ01000015.1"/>
</dbReference>
<reference evidence="2 3" key="1">
    <citation type="submission" date="2018-03" db="EMBL/GenBank/DDBJ databases">
        <authorList>
            <person name="Keele B.F."/>
        </authorList>
    </citation>
    <scope>NUCLEOTIDE SEQUENCE [LARGE SCALE GENOMIC DNA]</scope>
    <source>
        <strain evidence="2 3">IB-3</strain>
    </source>
</reference>
<dbReference type="EMBL" id="PYXZ01000015">
    <property type="protein sequence ID" value="PUA78941.1"/>
    <property type="molecule type" value="Genomic_DNA"/>
</dbReference>
<protein>
    <submittedName>
        <fullName evidence="2">Uncharacterized protein</fullName>
    </submittedName>
</protein>
<keyword evidence="3" id="KW-1185">Reference proteome</keyword>